<dbReference type="Pfam" id="PF19904">
    <property type="entry name" value="DUF6377"/>
    <property type="match status" value="1"/>
</dbReference>
<evidence type="ECO:0000256" key="1">
    <source>
        <dbReference type="SAM" id="Coils"/>
    </source>
</evidence>
<name>A0A173MGE4_9BACT</name>
<proteinExistence type="predicted"/>
<dbReference type="AlphaFoldDB" id="A0A173MGE4"/>
<accession>A0A173MGE4</accession>
<dbReference type="Proteomes" id="UP000186917">
    <property type="component" value="Unassembled WGS sequence"/>
</dbReference>
<dbReference type="KEGG" id="fln:FLA_2578"/>
<evidence type="ECO:0000313" key="5">
    <source>
        <dbReference type="Proteomes" id="UP000186917"/>
    </source>
</evidence>
<dbReference type="EMBL" id="FTOR01000007">
    <property type="protein sequence ID" value="SIT27391.1"/>
    <property type="molecule type" value="Genomic_DNA"/>
</dbReference>
<keyword evidence="1" id="KW-0175">Coiled coil</keyword>
<dbReference type="RefSeq" id="WP_076380819.1">
    <property type="nucleotide sequence ID" value="NZ_AP017422.1"/>
</dbReference>
<feature type="transmembrane region" description="Helical" evidence="2">
    <location>
        <begin position="323"/>
        <end position="342"/>
    </location>
</feature>
<organism evidence="4 5">
    <name type="scientific">Filimonas lacunae</name>
    <dbReference type="NCBI Taxonomy" id="477680"/>
    <lineage>
        <taxon>Bacteria</taxon>
        <taxon>Pseudomonadati</taxon>
        <taxon>Bacteroidota</taxon>
        <taxon>Chitinophagia</taxon>
        <taxon>Chitinophagales</taxon>
        <taxon>Chitinophagaceae</taxon>
        <taxon>Filimonas</taxon>
    </lineage>
</organism>
<reference evidence="5" key="1">
    <citation type="submission" date="2017-01" db="EMBL/GenBank/DDBJ databases">
        <authorList>
            <person name="Varghese N."/>
            <person name="Submissions S."/>
        </authorList>
    </citation>
    <scope>NUCLEOTIDE SEQUENCE [LARGE SCALE GENOMIC DNA]</scope>
    <source>
        <strain evidence="5">DSM 21054</strain>
    </source>
</reference>
<protein>
    <recommendedName>
        <fullName evidence="3">DUF6377 domain-containing protein</fullName>
    </recommendedName>
</protein>
<dbReference type="InterPro" id="IPR045957">
    <property type="entry name" value="DUF6377"/>
</dbReference>
<sequence>MLKKWWLHVFLLLLLILWGKAYASDSLTTLLDNAVHNKQQYAALKEQRIAMLHHNIGIFPPNQYNKALYQEYRKYRLDSAIYYVQQNLNLVNSPHNVTEKAEAVLQLAGLYSSLGKFRESEQMIASVNRQQLPAPLLPLYYETYLRFFEHYTTNNYNGSYVTHIRHYRDSLLQVLDATLPDYIIYQAQQAMDSGLISQAQQRLEGALITINPQNEVYAMVTYLLAIIHRKQHHPQQEKYYFTLSALADTRNAVKDQASIMDLALIDYAAGDIDRAYLYTQSAVEDALFSKVQFRTVQMAQFFTVINGAYHQREAQRKAQLQRFLFAISLLSVFLVIAVIYVYKQMKKVSAMKEELSVSSRQLAALNSQITRQNTELQETNASLQDANRIKEEYIAHFFDLCSAYINKLENYRHTLYQKATGKKTEELIQLLRSTTVVDTEVEELYRHFDNIFINLYPGFIKDFNALLLPDEQVVLKPGELLNTELRIFALIRLGITDSVKIAAFLRYSLSTIYNYRTRARNKAAVSREEFEIMVMRAGSLQSK</sequence>
<dbReference type="STRING" id="477680.SAMN05421788_107223"/>
<keyword evidence="5" id="KW-1185">Reference proteome</keyword>
<feature type="domain" description="DUF6377" evidence="3">
    <location>
        <begin position="248"/>
        <end position="502"/>
    </location>
</feature>
<dbReference type="OrthoDB" id="1044679at2"/>
<evidence type="ECO:0000259" key="3">
    <source>
        <dbReference type="Pfam" id="PF19904"/>
    </source>
</evidence>
<keyword evidence="2" id="KW-0472">Membrane</keyword>
<keyword evidence="2" id="KW-0812">Transmembrane</keyword>
<evidence type="ECO:0000256" key="2">
    <source>
        <dbReference type="SAM" id="Phobius"/>
    </source>
</evidence>
<gene>
    <name evidence="4" type="ORF">SAMN05421788_107223</name>
</gene>
<feature type="coiled-coil region" evidence="1">
    <location>
        <begin position="348"/>
        <end position="389"/>
    </location>
</feature>
<evidence type="ECO:0000313" key="4">
    <source>
        <dbReference type="EMBL" id="SIT27391.1"/>
    </source>
</evidence>
<keyword evidence="2" id="KW-1133">Transmembrane helix</keyword>